<gene>
    <name evidence="1" type="ORF">SAMN02745193_01527</name>
</gene>
<reference evidence="2" key="1">
    <citation type="submission" date="2016-12" db="EMBL/GenBank/DDBJ databases">
        <authorList>
            <person name="Varghese N."/>
            <person name="Submissions S."/>
        </authorList>
    </citation>
    <scope>NUCLEOTIDE SEQUENCE [LARGE SCALE GENOMIC DNA]</scope>
    <source>
        <strain evidence="2">DSM 11032</strain>
    </source>
</reference>
<name>A0A1M7SEJ3_9SPHN</name>
<sequence length="241" mass="25801">MIGRIAWFAALLVVAIVAIAVQFDRQSARDPLLAELVPPPFRAFAQTHVAAAAAESGNVNRALAEVRLLVQRRPIPAEHLTLLAVAQTNAGMPEQAGLTIQVAAQRGWREPLAQEAMLRLALAAGDQPEAARRFAALMLRGTTPDDVLQVLGEQTLGEPGGPGRRTMIDIVSAAERWQTTFLRRGAVVIAPDAFAEIVAESIARGAAFDCPVLEQAAKGLARRDEEAARKLAPALEACRRN</sequence>
<keyword evidence="2" id="KW-1185">Reference proteome</keyword>
<dbReference type="Proteomes" id="UP000184391">
    <property type="component" value="Unassembled WGS sequence"/>
</dbReference>
<evidence type="ECO:0000313" key="2">
    <source>
        <dbReference type="Proteomes" id="UP000184391"/>
    </source>
</evidence>
<dbReference type="RefSeq" id="WP_072674074.1">
    <property type="nucleotide sequence ID" value="NZ_FRDF01000008.1"/>
</dbReference>
<dbReference type="OrthoDB" id="7505978at2"/>
<protein>
    <submittedName>
        <fullName evidence="1">Uncharacterized protein</fullName>
    </submittedName>
</protein>
<evidence type="ECO:0000313" key="1">
    <source>
        <dbReference type="EMBL" id="SHN56864.1"/>
    </source>
</evidence>
<organism evidence="1 2">
    <name type="scientific">Erythrobacter sanguineus</name>
    <dbReference type="NCBI Taxonomy" id="198312"/>
    <lineage>
        <taxon>Bacteria</taxon>
        <taxon>Pseudomonadati</taxon>
        <taxon>Pseudomonadota</taxon>
        <taxon>Alphaproteobacteria</taxon>
        <taxon>Sphingomonadales</taxon>
        <taxon>Erythrobacteraceae</taxon>
        <taxon>Erythrobacter/Porphyrobacter group</taxon>
        <taxon>Erythrobacter</taxon>
    </lineage>
</organism>
<dbReference type="EMBL" id="FRDF01000008">
    <property type="protein sequence ID" value="SHN56864.1"/>
    <property type="molecule type" value="Genomic_DNA"/>
</dbReference>
<accession>A0A1M7SEJ3</accession>
<dbReference type="AlphaFoldDB" id="A0A1M7SEJ3"/>
<dbReference type="STRING" id="198312.SAMN02745193_01527"/>
<proteinExistence type="predicted"/>